<dbReference type="InterPro" id="IPR055355">
    <property type="entry name" value="ZP-C"/>
</dbReference>
<dbReference type="InterPro" id="IPR000519">
    <property type="entry name" value="P_trefoil_dom"/>
</dbReference>
<dbReference type="Pfam" id="PF00100">
    <property type="entry name" value="Zona_pellucida"/>
    <property type="match status" value="1"/>
</dbReference>
<evidence type="ECO:0000256" key="3">
    <source>
        <dbReference type="ARBA" id="ARBA00022525"/>
    </source>
</evidence>
<keyword evidence="5" id="KW-0165">Cleavage on pair of basic residues</keyword>
<dbReference type="InterPro" id="IPR001507">
    <property type="entry name" value="ZP_dom"/>
</dbReference>
<dbReference type="GO" id="GO:0060468">
    <property type="term" value="P:prevention of polyspermy"/>
    <property type="evidence" value="ECO:0007669"/>
    <property type="project" value="TreeGrafter"/>
</dbReference>
<dbReference type="RefSeq" id="XP_033782806.1">
    <property type="nucleotide sequence ID" value="XM_033926915.1"/>
</dbReference>
<dbReference type="Pfam" id="PF00088">
    <property type="entry name" value="Trefoil"/>
    <property type="match status" value="1"/>
</dbReference>
<dbReference type="KEGG" id="gsh:117351533"/>
<evidence type="ECO:0000256" key="19">
    <source>
        <dbReference type="SAM" id="Phobius"/>
    </source>
</evidence>
<evidence type="ECO:0000256" key="8">
    <source>
        <dbReference type="ARBA" id="ARBA00022989"/>
    </source>
</evidence>
<feature type="domain" description="ZP" evidence="21">
    <location>
        <begin position="191"/>
        <end position="464"/>
    </location>
</feature>
<proteinExistence type="predicted"/>
<evidence type="ECO:0000256" key="17">
    <source>
        <dbReference type="ARBA" id="ARBA00042573"/>
    </source>
</evidence>
<name>A0A6P8Q6Z4_GEOSA</name>
<dbReference type="SUPFAM" id="SSF57492">
    <property type="entry name" value="Trefoil"/>
    <property type="match status" value="1"/>
</dbReference>
<accession>A0A6P8Q6Z4</accession>
<dbReference type="Gene3D" id="4.10.110.10">
    <property type="entry name" value="Spasmolytic Protein, domain 1"/>
    <property type="match status" value="1"/>
</dbReference>
<keyword evidence="8 19" id="KW-1133">Transmembrane helix</keyword>
<dbReference type="PANTHER" id="PTHR23343">
    <property type="entry name" value="ZONA PELLUCIDA SPERM-BINDING PROTEIN"/>
    <property type="match status" value="1"/>
</dbReference>
<dbReference type="InterPro" id="IPR055356">
    <property type="entry name" value="ZP-N"/>
</dbReference>
<dbReference type="PROSITE" id="PS51034">
    <property type="entry name" value="ZP_2"/>
    <property type="match status" value="1"/>
</dbReference>
<dbReference type="InterPro" id="IPR042235">
    <property type="entry name" value="ZP-C_dom"/>
</dbReference>
<keyword evidence="2" id="KW-1003">Cell membrane</keyword>
<dbReference type="GO" id="GO:0035804">
    <property type="term" value="F:structural constituent of egg coat"/>
    <property type="evidence" value="ECO:0007669"/>
    <property type="project" value="TreeGrafter"/>
</dbReference>
<dbReference type="SMART" id="SM00241">
    <property type="entry name" value="ZP"/>
    <property type="match status" value="1"/>
</dbReference>
<dbReference type="PANTHER" id="PTHR23343:SF31">
    <property type="entry name" value="ZONA PELLUCIDA SPERM-BINDING PROTEIN 4"/>
    <property type="match status" value="1"/>
</dbReference>
<evidence type="ECO:0000256" key="16">
    <source>
        <dbReference type="ARBA" id="ARBA00042273"/>
    </source>
</evidence>
<dbReference type="Gene3D" id="2.60.40.3210">
    <property type="entry name" value="Zona pellucida, ZP-N domain"/>
    <property type="match status" value="1"/>
</dbReference>
<evidence type="ECO:0000256" key="9">
    <source>
        <dbReference type="ARBA" id="ARBA00023136"/>
    </source>
</evidence>
<evidence type="ECO:0000256" key="14">
    <source>
        <dbReference type="ARBA" id="ARBA00037545"/>
    </source>
</evidence>
<keyword evidence="23" id="KW-1185">Reference proteome</keyword>
<dbReference type="GO" id="GO:0007339">
    <property type="term" value="P:binding of sperm to zona pellucida"/>
    <property type="evidence" value="ECO:0007669"/>
    <property type="project" value="TreeGrafter"/>
</dbReference>
<keyword evidence="4" id="KW-0272">Extracellular matrix</keyword>
<evidence type="ECO:0000256" key="11">
    <source>
        <dbReference type="ARBA" id="ARBA00023180"/>
    </source>
</evidence>
<dbReference type="Gene3D" id="2.60.40.4100">
    <property type="entry name" value="Zona pellucida, ZP-C domain"/>
    <property type="match status" value="1"/>
</dbReference>
<feature type="disulfide bond" evidence="18">
    <location>
        <begin position="156"/>
        <end position="171"/>
    </location>
</feature>
<evidence type="ECO:0000256" key="20">
    <source>
        <dbReference type="SAM" id="SignalP"/>
    </source>
</evidence>
<evidence type="ECO:0000256" key="6">
    <source>
        <dbReference type="ARBA" id="ARBA00022692"/>
    </source>
</evidence>
<dbReference type="InParanoid" id="A0A6P8Q6Z4"/>
<evidence type="ECO:0000256" key="1">
    <source>
        <dbReference type="ARBA" id="ARBA00004251"/>
    </source>
</evidence>
<protein>
    <recommendedName>
        <fullName evidence="15">Zona pellucida sperm-binding protein 4</fullName>
    </recommendedName>
    <alternativeName>
        <fullName evidence="17">Zona pellucida glycoprotein 4</fullName>
    </alternativeName>
    <alternativeName>
        <fullName evidence="16">Zona pellucida protein B</fullName>
    </alternativeName>
</protein>
<dbReference type="SMART" id="SM00018">
    <property type="entry name" value="PD"/>
    <property type="match status" value="1"/>
</dbReference>
<dbReference type="Pfam" id="PF22821">
    <property type="entry name" value="ZP1_ZP4_Ig-like"/>
    <property type="match status" value="1"/>
</dbReference>
<keyword evidence="6 19" id="KW-0812">Transmembrane</keyword>
<dbReference type="Pfam" id="PF23344">
    <property type="entry name" value="ZP-N"/>
    <property type="match status" value="1"/>
</dbReference>
<evidence type="ECO:0000259" key="22">
    <source>
        <dbReference type="PROSITE" id="PS51448"/>
    </source>
</evidence>
<dbReference type="GO" id="GO:0005886">
    <property type="term" value="C:plasma membrane"/>
    <property type="evidence" value="ECO:0007669"/>
    <property type="project" value="UniProtKB-SubCell"/>
</dbReference>
<keyword evidence="3" id="KW-0964">Secreted</keyword>
<organism evidence="23 24">
    <name type="scientific">Geotrypetes seraphini</name>
    <name type="common">Gaboon caecilian</name>
    <name type="synonym">Caecilia seraphini</name>
    <dbReference type="NCBI Taxonomy" id="260995"/>
    <lineage>
        <taxon>Eukaryota</taxon>
        <taxon>Metazoa</taxon>
        <taxon>Chordata</taxon>
        <taxon>Craniata</taxon>
        <taxon>Vertebrata</taxon>
        <taxon>Euteleostomi</taxon>
        <taxon>Amphibia</taxon>
        <taxon>Gymnophiona</taxon>
        <taxon>Geotrypetes</taxon>
    </lineage>
</organism>
<sequence>MGAWGTKWMMARFLVLLWVVAASLGDFRATGFVGDSSLLDCGYKSLQLTLPRSQGENDLKLVVLDKEEKPYPLRNDSVCGTWVGHKPDGSLTIVAAYNGCYVVEQNGEYIMTVGIADLTGQNVILQETLSCPTLPAQDAPSPGTCAAVKRKERLSCSSQPVIKDTCQGKGCCYNPSDKSLPCYYGDLITAQCTKDGTISIAISKDVTLPPLLLDSVRLLSVQEGTCSDLIMKKSGVFIMYQFPLSCGTTIWLHGDQTIYENRLEAAKDVQTWKNASITRDSTFRLTVRCSFNASSFLPLQVEVFTLPPPPSVNSSGPLLLEMRIAKDGQYGSYYLASDYPVVKLLRDPVYLEVRIRQRTDPNLVLVLNQCWANPFTAPLQKPQWPILLNSCPFAGDNYQTQQIPVDAASTKLQFPSHYQHFVVKTFTFVNGSQHALKGLVYFHCSASVCARSSLENCSTTCLPARKKRMTDWDPANNLVTADGPVDFHSSNELEHLPMAKAGTPRIDQSMLDWVRGAMATVGVLGVVFAAVALWKFNKEQKCETDVVKV</sequence>
<feature type="domain" description="P-type" evidence="22">
    <location>
        <begin position="143"/>
        <end position="186"/>
    </location>
</feature>
<keyword evidence="7 20" id="KW-0732">Signal</keyword>
<comment type="caution">
    <text evidence="18">Lacks conserved residue(s) required for the propagation of feature annotation.</text>
</comment>
<evidence type="ECO:0000259" key="21">
    <source>
        <dbReference type="PROSITE" id="PS51034"/>
    </source>
</evidence>
<keyword evidence="11" id="KW-0325">Glycoprotein</keyword>
<dbReference type="PROSITE" id="PS51448">
    <property type="entry name" value="P_TREFOIL_2"/>
    <property type="match status" value="1"/>
</dbReference>
<dbReference type="FunCoup" id="A0A6P8Q6Z4">
    <property type="interactions" value="24"/>
</dbReference>
<feature type="chain" id="PRO_5027962828" description="Zona pellucida sperm-binding protein 4" evidence="20">
    <location>
        <begin position="26"/>
        <end position="549"/>
    </location>
</feature>
<comment type="function">
    <text evidence="14">Component of the zona pellucida, an extracellular matrix surrounding oocytes which mediates sperm binding, induction of the acrosome reaction and prevents post-fertilization polyspermy. The zona pellucida is composed of 3 to 4 glycoproteins, ZP1, ZP2, ZP3, and ZP4. ZP4 may act as a sperm receptor.</text>
</comment>
<keyword evidence="10 18" id="KW-1015">Disulfide bond</keyword>
<keyword evidence="12" id="KW-0278">Fertilization</keyword>
<evidence type="ECO:0000256" key="18">
    <source>
        <dbReference type="PROSITE-ProRule" id="PRU00779"/>
    </source>
</evidence>
<keyword evidence="9 19" id="KW-0472">Membrane</keyword>
<evidence type="ECO:0000256" key="5">
    <source>
        <dbReference type="ARBA" id="ARBA00022685"/>
    </source>
</evidence>
<dbReference type="AlphaFoldDB" id="A0A6P8Q6Z4"/>
<evidence type="ECO:0000256" key="13">
    <source>
        <dbReference type="ARBA" id="ARBA00024183"/>
    </source>
</evidence>
<dbReference type="Proteomes" id="UP000515159">
    <property type="component" value="Chromosome 18"/>
</dbReference>
<evidence type="ECO:0000256" key="10">
    <source>
        <dbReference type="ARBA" id="ARBA00023157"/>
    </source>
</evidence>
<dbReference type="InterPro" id="IPR044913">
    <property type="entry name" value="P_trefoil_dom_sf"/>
</dbReference>
<dbReference type="GO" id="GO:0035805">
    <property type="term" value="C:egg coat"/>
    <property type="evidence" value="ECO:0007669"/>
    <property type="project" value="UniProtKB-SubCell"/>
</dbReference>
<evidence type="ECO:0000256" key="2">
    <source>
        <dbReference type="ARBA" id="ARBA00022475"/>
    </source>
</evidence>
<gene>
    <name evidence="24" type="primary">LOC117351533</name>
</gene>
<reference evidence="24" key="1">
    <citation type="submission" date="2025-08" db="UniProtKB">
        <authorList>
            <consortium name="RefSeq"/>
        </authorList>
    </citation>
    <scope>IDENTIFICATION</scope>
</reference>
<comment type="subcellular location">
    <subcellularLocation>
        <location evidence="1">Cell membrane</location>
        <topology evidence="1">Single-pass type I membrane protein</topology>
    </subcellularLocation>
    <subcellularLocation>
        <location evidence="13">Zona pellucida</location>
    </subcellularLocation>
</comment>
<evidence type="ECO:0000256" key="15">
    <source>
        <dbReference type="ARBA" id="ARBA00040238"/>
    </source>
</evidence>
<dbReference type="CDD" id="cd00111">
    <property type="entry name" value="Trefoil"/>
    <property type="match status" value="1"/>
</dbReference>
<dbReference type="GO" id="GO:0032190">
    <property type="term" value="F:acrosin binding"/>
    <property type="evidence" value="ECO:0007669"/>
    <property type="project" value="TreeGrafter"/>
</dbReference>
<feature type="transmembrane region" description="Helical" evidence="19">
    <location>
        <begin position="513"/>
        <end position="534"/>
    </location>
</feature>
<evidence type="ECO:0000256" key="12">
    <source>
        <dbReference type="ARBA" id="ARBA00023279"/>
    </source>
</evidence>
<evidence type="ECO:0000256" key="4">
    <source>
        <dbReference type="ARBA" id="ARBA00022530"/>
    </source>
</evidence>
<dbReference type="OrthoDB" id="8919081at2759"/>
<evidence type="ECO:0000313" key="24">
    <source>
        <dbReference type="RefSeq" id="XP_033782806.1"/>
    </source>
</evidence>
<dbReference type="InterPro" id="IPR054554">
    <property type="entry name" value="ZP1/4_Ig-like"/>
</dbReference>
<feature type="signal peptide" evidence="20">
    <location>
        <begin position="1"/>
        <end position="25"/>
    </location>
</feature>
<dbReference type="InterPro" id="IPR051148">
    <property type="entry name" value="Zona_Pellucida_Domain_gp"/>
</dbReference>
<dbReference type="GeneID" id="117351533"/>
<evidence type="ECO:0000313" key="23">
    <source>
        <dbReference type="Proteomes" id="UP000515159"/>
    </source>
</evidence>
<evidence type="ECO:0000256" key="7">
    <source>
        <dbReference type="ARBA" id="ARBA00022729"/>
    </source>
</evidence>